<keyword evidence="2" id="KW-0732">Signal</keyword>
<feature type="domain" description="Chitin-binding type-4" evidence="3">
    <location>
        <begin position="25"/>
        <end position="210"/>
    </location>
</feature>
<evidence type="ECO:0000259" key="3">
    <source>
        <dbReference type="Pfam" id="PF03067"/>
    </source>
</evidence>
<reference evidence="5" key="1">
    <citation type="submission" date="2025-08" db="UniProtKB">
        <authorList>
            <consortium name="RefSeq"/>
        </authorList>
    </citation>
    <scope>IDENTIFICATION</scope>
</reference>
<feature type="chain" id="PRO_5047393487" evidence="2">
    <location>
        <begin position="24"/>
        <end position="305"/>
    </location>
</feature>
<protein>
    <submittedName>
        <fullName evidence="5">Uncharacterized protein LOC101864263</fullName>
    </submittedName>
</protein>
<evidence type="ECO:0000313" key="5">
    <source>
        <dbReference type="RefSeq" id="XP_012944521.1"/>
    </source>
</evidence>
<proteinExistence type="predicted"/>
<dbReference type="Proteomes" id="UP000694888">
    <property type="component" value="Unplaced"/>
</dbReference>
<dbReference type="PANTHER" id="PTHR21113:SF4">
    <property type="entry name" value="CHITIN-BINDING TYPE-4 DOMAIN-CONTAINING PROTEIN"/>
    <property type="match status" value="1"/>
</dbReference>
<sequence length="305" mass="32727">MRNFLPCTAVLLTFLCSLQGSEGRGRLVDPPARASMWRFGFKTPVNYNDNGLNCGGPALMWGTNQGRCGVCGDPYNGVRENEAGGKYATGLIARTYTSGQMITAKVEVSANERGWFEFNLCAHNDPSRPVTEACLNATVLQLTSGGTRYYVPSTANGVVSVDLDLPAGVTCSQCVFRWRWNAGNMWGWDKSGNPCLGCGHQEQFFGCSDVTITSGSGLPVNPATRPPPVTTAQPTTTSTSTTTPQPTTTSTPQPTTTKAPTTPPASPHRCHGINNWQGDPSLDLWCEVNCLQHAYCPAVYCTCDP</sequence>
<keyword evidence="4" id="KW-1185">Reference proteome</keyword>
<dbReference type="InterPro" id="IPR004302">
    <property type="entry name" value="Cellulose/chitin-bd_N"/>
</dbReference>
<feature type="compositionally biased region" description="Low complexity" evidence="1">
    <location>
        <begin position="230"/>
        <end position="260"/>
    </location>
</feature>
<evidence type="ECO:0000256" key="1">
    <source>
        <dbReference type="SAM" id="MobiDB-lite"/>
    </source>
</evidence>
<evidence type="ECO:0000313" key="4">
    <source>
        <dbReference type="Proteomes" id="UP000694888"/>
    </source>
</evidence>
<gene>
    <name evidence="5" type="primary">LOC101864263</name>
</gene>
<name>A0ABM1ABI1_APLCA</name>
<organism evidence="4 5">
    <name type="scientific">Aplysia californica</name>
    <name type="common">California sea hare</name>
    <dbReference type="NCBI Taxonomy" id="6500"/>
    <lineage>
        <taxon>Eukaryota</taxon>
        <taxon>Metazoa</taxon>
        <taxon>Spiralia</taxon>
        <taxon>Lophotrochozoa</taxon>
        <taxon>Mollusca</taxon>
        <taxon>Gastropoda</taxon>
        <taxon>Heterobranchia</taxon>
        <taxon>Euthyneura</taxon>
        <taxon>Tectipleura</taxon>
        <taxon>Aplysiida</taxon>
        <taxon>Aplysioidea</taxon>
        <taxon>Aplysiidae</taxon>
        <taxon>Aplysia</taxon>
    </lineage>
</organism>
<dbReference type="RefSeq" id="XP_012944521.1">
    <property type="nucleotide sequence ID" value="XM_013089067.1"/>
</dbReference>
<dbReference type="PANTHER" id="PTHR21113">
    <property type="entry name" value="AGAP001705-PA"/>
    <property type="match status" value="1"/>
</dbReference>
<dbReference type="Pfam" id="PF03067">
    <property type="entry name" value="LPMO_10"/>
    <property type="match status" value="1"/>
</dbReference>
<feature type="region of interest" description="Disordered" evidence="1">
    <location>
        <begin position="216"/>
        <end position="272"/>
    </location>
</feature>
<dbReference type="GeneID" id="101864263"/>
<evidence type="ECO:0000256" key="2">
    <source>
        <dbReference type="SAM" id="SignalP"/>
    </source>
</evidence>
<feature type="signal peptide" evidence="2">
    <location>
        <begin position="1"/>
        <end position="23"/>
    </location>
</feature>
<accession>A0ABM1ABI1</accession>